<organism evidence="2 3">
    <name type="scientific">Psylliodes chrysocephalus</name>
    <dbReference type="NCBI Taxonomy" id="3402493"/>
    <lineage>
        <taxon>Eukaryota</taxon>
        <taxon>Metazoa</taxon>
        <taxon>Ecdysozoa</taxon>
        <taxon>Arthropoda</taxon>
        <taxon>Hexapoda</taxon>
        <taxon>Insecta</taxon>
        <taxon>Pterygota</taxon>
        <taxon>Neoptera</taxon>
        <taxon>Endopterygota</taxon>
        <taxon>Coleoptera</taxon>
        <taxon>Polyphaga</taxon>
        <taxon>Cucujiformia</taxon>
        <taxon>Chrysomeloidea</taxon>
        <taxon>Chrysomelidae</taxon>
        <taxon>Galerucinae</taxon>
        <taxon>Alticini</taxon>
        <taxon>Psylliodes</taxon>
    </lineage>
</organism>
<proteinExistence type="predicted"/>
<evidence type="ECO:0008006" key="4">
    <source>
        <dbReference type="Google" id="ProtNLM"/>
    </source>
</evidence>
<dbReference type="PANTHER" id="PTHR10315:SF117">
    <property type="entry name" value="RING-TYPE E3 UBIQUITIN TRANSFERASE"/>
    <property type="match status" value="1"/>
</dbReference>
<dbReference type="EMBL" id="OV651827">
    <property type="protein sequence ID" value="CAH1103948.1"/>
    <property type="molecule type" value="Genomic_DNA"/>
</dbReference>
<dbReference type="AlphaFoldDB" id="A0A9P0CPM0"/>
<evidence type="ECO:0000256" key="1">
    <source>
        <dbReference type="SAM" id="MobiDB-lite"/>
    </source>
</evidence>
<dbReference type="OrthoDB" id="6780401at2759"/>
<dbReference type="InterPro" id="IPR013083">
    <property type="entry name" value="Znf_RING/FYVE/PHD"/>
</dbReference>
<keyword evidence="3" id="KW-1185">Reference proteome</keyword>
<dbReference type="GO" id="GO:0005737">
    <property type="term" value="C:cytoplasm"/>
    <property type="evidence" value="ECO:0007669"/>
    <property type="project" value="TreeGrafter"/>
</dbReference>
<dbReference type="InterPro" id="IPR052088">
    <property type="entry name" value="E3_ubiquitin-ligase_SINA"/>
</dbReference>
<gene>
    <name evidence="2" type="ORF">PSYICH_LOCUS4894</name>
</gene>
<name>A0A9P0CPM0_9CUCU</name>
<evidence type="ECO:0000313" key="3">
    <source>
        <dbReference type="Proteomes" id="UP001153636"/>
    </source>
</evidence>
<dbReference type="Proteomes" id="UP001153636">
    <property type="component" value="Chromosome 15"/>
</dbReference>
<dbReference type="PANTHER" id="PTHR10315">
    <property type="entry name" value="E3 UBIQUITIN PROTEIN LIGASE SIAH"/>
    <property type="match status" value="1"/>
</dbReference>
<dbReference type="Gene3D" id="3.30.40.10">
    <property type="entry name" value="Zinc/RING finger domain, C3HC4 (zinc finger)"/>
    <property type="match status" value="1"/>
</dbReference>
<accession>A0A9P0CPM0</accession>
<reference evidence="2" key="1">
    <citation type="submission" date="2022-01" db="EMBL/GenBank/DDBJ databases">
        <authorList>
            <person name="King R."/>
        </authorList>
    </citation>
    <scope>NUCLEOTIDE SEQUENCE</scope>
</reference>
<dbReference type="SUPFAM" id="SSF49599">
    <property type="entry name" value="TRAF domain-like"/>
    <property type="match status" value="1"/>
</dbReference>
<feature type="region of interest" description="Disordered" evidence="1">
    <location>
        <begin position="247"/>
        <end position="266"/>
    </location>
</feature>
<protein>
    <recommendedName>
        <fullName evidence="4">RING-type E3 ubiquitin transferase</fullName>
    </recommendedName>
</protein>
<dbReference type="GO" id="GO:0061630">
    <property type="term" value="F:ubiquitin protein ligase activity"/>
    <property type="evidence" value="ECO:0007669"/>
    <property type="project" value="TreeGrafter"/>
</dbReference>
<sequence length="541" mass="63266">MSQIQNIIVFDNVCDYCHKSLSVTPVKVYPNRRIKCGRCSKCNNEEEDNGVDSMYNQIASRIFFDCINKFDGCTQFLQSCEVVEHEKICLSKMCTCPICLEEMFTFLMIRHFKINHRGSLLEKPHFQVTDLKNIEKTLLYQLESDLLFVNFRDVSDSSADDLRQFSLNFLLYLGKNDNIKNFKVDFFEKNTYILDKTIDTSGSTSVTYNITLNITHESKLLIMFHLNNAESKIALINVKQHQINKSEEKENNNLKSLPQNNSDPKIVHNKMGENLKTLLFQKRDICVSETFKKPVTDLVITDKTTISFAKSGKKFTITLACYDCPLIYFSYNQIKAPYYTYLIENNDNNYYMKCFRCNNYLDTENKVKEEGFTRDELDKLKFFCVWGCGTLCVYNELYKHERNCNKQIYQKCPVQSCFHYLKLYAIEQHVAKEHSLVICQSINSYNFNESLIRLNLNTSKSVLEHIMFMWCVCVFVKFKWEQPNWTISFTCEIPGIEIKAGIYGLDKKEITTIIESGSIPHYDSMYVHLRCNKLLKTTNIE</sequence>
<evidence type="ECO:0000313" key="2">
    <source>
        <dbReference type="EMBL" id="CAH1103948.1"/>
    </source>
</evidence>